<evidence type="ECO:0000256" key="9">
    <source>
        <dbReference type="ARBA" id="ARBA00022824"/>
    </source>
</evidence>
<evidence type="ECO:0000256" key="8">
    <source>
        <dbReference type="ARBA" id="ARBA00022737"/>
    </source>
</evidence>
<keyword evidence="11" id="KW-0653">Protein transport</keyword>
<gene>
    <name evidence="15" type="ORF">EX30DRAFT_305569</name>
</gene>
<dbReference type="PROSITE" id="PS50082">
    <property type="entry name" value="WD_REPEATS_2"/>
    <property type="match status" value="2"/>
</dbReference>
<comment type="function">
    <text evidence="12">Component of the coat protein complex II (COPII) which promotes the formation of transport vesicles from the endoplasmic reticulum (ER). The coat has two main functions, the physical deformation of the endoplasmic reticulum membrane into vesicles and the selection of cargo molecules.</text>
</comment>
<feature type="compositionally biased region" description="Low complexity" evidence="14">
    <location>
        <begin position="1014"/>
        <end position="1032"/>
    </location>
</feature>
<dbReference type="Pfam" id="PF00400">
    <property type="entry name" value="WD40"/>
    <property type="match status" value="1"/>
</dbReference>
<keyword evidence="8" id="KW-0677">Repeat</keyword>
<feature type="region of interest" description="Disordered" evidence="14">
    <location>
        <begin position="765"/>
        <end position="1140"/>
    </location>
</feature>
<evidence type="ECO:0000256" key="13">
    <source>
        <dbReference type="PROSITE-ProRule" id="PRU00221"/>
    </source>
</evidence>
<dbReference type="PANTHER" id="PTHR13923:SF11">
    <property type="entry name" value="SECRETORY 31, ISOFORM D"/>
    <property type="match status" value="1"/>
</dbReference>
<dbReference type="PRINTS" id="PR01217">
    <property type="entry name" value="PRICHEXTENSN"/>
</dbReference>
<dbReference type="AlphaFoldDB" id="A0A4S2MZP8"/>
<keyword evidence="6" id="KW-0813">Transport</keyword>
<feature type="compositionally biased region" description="Pro residues" evidence="14">
    <location>
        <begin position="921"/>
        <end position="938"/>
    </location>
</feature>
<dbReference type="Gene3D" id="1.20.940.10">
    <property type="entry name" value="Functional domain of the splicing factor Prp18"/>
    <property type="match status" value="1"/>
</dbReference>
<feature type="compositionally biased region" description="Polar residues" evidence="14">
    <location>
        <begin position="849"/>
        <end position="870"/>
    </location>
</feature>
<dbReference type="PANTHER" id="PTHR13923">
    <property type="entry name" value="SEC31-RELATED PROTEIN"/>
    <property type="match status" value="1"/>
</dbReference>
<feature type="compositionally biased region" description="Low complexity" evidence="14">
    <location>
        <begin position="815"/>
        <end position="834"/>
    </location>
</feature>
<dbReference type="GO" id="GO:0070971">
    <property type="term" value="C:endoplasmic reticulum exit site"/>
    <property type="evidence" value="ECO:0007669"/>
    <property type="project" value="TreeGrafter"/>
</dbReference>
<dbReference type="GO" id="GO:0030127">
    <property type="term" value="C:COPII vesicle coat"/>
    <property type="evidence" value="ECO:0007669"/>
    <property type="project" value="TreeGrafter"/>
</dbReference>
<feature type="compositionally biased region" description="Polar residues" evidence="14">
    <location>
        <begin position="771"/>
        <end position="785"/>
    </location>
</feature>
<evidence type="ECO:0000313" key="16">
    <source>
        <dbReference type="Proteomes" id="UP000298138"/>
    </source>
</evidence>
<dbReference type="Proteomes" id="UP000298138">
    <property type="component" value="Unassembled WGS sequence"/>
</dbReference>
<feature type="compositionally biased region" description="Pro residues" evidence="14">
    <location>
        <begin position="1090"/>
        <end position="1104"/>
    </location>
</feature>
<accession>A0A4S2MZP8</accession>
<feature type="compositionally biased region" description="Pro residues" evidence="14">
    <location>
        <begin position="888"/>
        <end position="899"/>
    </location>
</feature>
<keyword evidence="7 13" id="KW-0853">WD repeat</keyword>
<dbReference type="GO" id="GO:0005789">
    <property type="term" value="C:endoplasmic reticulum membrane"/>
    <property type="evidence" value="ECO:0007669"/>
    <property type="project" value="UniProtKB-SubCell"/>
</dbReference>
<dbReference type="Gene3D" id="2.130.10.10">
    <property type="entry name" value="YVTN repeat-like/Quinoprotein amine dehydrogenase"/>
    <property type="match status" value="1"/>
</dbReference>
<dbReference type="Gene3D" id="1.25.40.1030">
    <property type="match status" value="1"/>
</dbReference>
<evidence type="ECO:0000256" key="11">
    <source>
        <dbReference type="ARBA" id="ARBA00022927"/>
    </source>
</evidence>
<keyword evidence="9" id="KW-0256">Endoplasmic reticulum</keyword>
<evidence type="ECO:0000256" key="7">
    <source>
        <dbReference type="ARBA" id="ARBA00022574"/>
    </source>
</evidence>
<feature type="compositionally biased region" description="Pro residues" evidence="14">
    <location>
        <begin position="989"/>
        <end position="1002"/>
    </location>
</feature>
<evidence type="ECO:0000256" key="5">
    <source>
        <dbReference type="ARBA" id="ARBA00021236"/>
    </source>
</evidence>
<dbReference type="GO" id="GO:0015031">
    <property type="term" value="P:protein transport"/>
    <property type="evidence" value="ECO:0007669"/>
    <property type="project" value="UniProtKB-KW"/>
</dbReference>
<evidence type="ECO:0000313" key="15">
    <source>
        <dbReference type="EMBL" id="TGZ82197.1"/>
    </source>
</evidence>
<dbReference type="GO" id="GO:0007029">
    <property type="term" value="P:endoplasmic reticulum organization"/>
    <property type="evidence" value="ECO:0007669"/>
    <property type="project" value="TreeGrafter"/>
</dbReference>
<dbReference type="FunCoup" id="A0A4S2MZP8">
    <property type="interactions" value="738"/>
</dbReference>
<organism evidence="15 16">
    <name type="scientific">Ascodesmis nigricans</name>
    <dbReference type="NCBI Taxonomy" id="341454"/>
    <lineage>
        <taxon>Eukaryota</taxon>
        <taxon>Fungi</taxon>
        <taxon>Dikarya</taxon>
        <taxon>Ascomycota</taxon>
        <taxon>Pezizomycotina</taxon>
        <taxon>Pezizomycetes</taxon>
        <taxon>Pezizales</taxon>
        <taxon>Ascodesmidaceae</taxon>
        <taxon>Ascodesmis</taxon>
    </lineage>
</organism>
<feature type="repeat" description="WD" evidence="13">
    <location>
        <begin position="100"/>
        <end position="142"/>
    </location>
</feature>
<feature type="compositionally biased region" description="Pro residues" evidence="14">
    <location>
        <begin position="1046"/>
        <end position="1059"/>
    </location>
</feature>
<reference evidence="15 16" key="1">
    <citation type="submission" date="2019-04" db="EMBL/GenBank/DDBJ databases">
        <title>Comparative genomics and transcriptomics to analyze fruiting body development in filamentous ascomycetes.</title>
        <authorList>
            <consortium name="DOE Joint Genome Institute"/>
            <person name="Lutkenhaus R."/>
            <person name="Traeger S."/>
            <person name="Breuer J."/>
            <person name="Kuo A."/>
            <person name="Lipzen A."/>
            <person name="Pangilinan J."/>
            <person name="Dilworth D."/>
            <person name="Sandor L."/>
            <person name="Poggeler S."/>
            <person name="Barry K."/>
            <person name="Grigoriev I.V."/>
            <person name="Nowrousian M."/>
        </authorList>
    </citation>
    <scope>NUCLEOTIDE SEQUENCE [LARGE SCALE GENOMIC DNA]</scope>
    <source>
        <strain evidence="15 16">CBS 389.68</strain>
    </source>
</reference>
<comment type="subcellular location">
    <subcellularLocation>
        <location evidence="1">Cytoplasmic vesicle</location>
        <location evidence="1">COPII-coated vesicle membrane</location>
        <topology evidence="1">Peripheral membrane protein</topology>
        <orientation evidence="1">Cytoplasmic side</orientation>
    </subcellularLocation>
    <subcellularLocation>
        <location evidence="2">Endoplasmic reticulum membrane</location>
        <topology evidence="2">Peripheral membrane protein</topology>
        <orientation evidence="2">Cytoplasmic side</orientation>
    </subcellularLocation>
</comment>
<dbReference type="InterPro" id="IPR015943">
    <property type="entry name" value="WD40/YVTN_repeat-like_dom_sf"/>
</dbReference>
<feature type="compositionally biased region" description="Pro residues" evidence="14">
    <location>
        <begin position="1113"/>
        <end position="1127"/>
    </location>
</feature>
<feature type="compositionally biased region" description="Low complexity" evidence="14">
    <location>
        <begin position="1063"/>
        <end position="1076"/>
    </location>
</feature>
<dbReference type="SUPFAM" id="SSF50978">
    <property type="entry name" value="WD40 repeat-like"/>
    <property type="match status" value="1"/>
</dbReference>
<evidence type="ECO:0000256" key="14">
    <source>
        <dbReference type="SAM" id="MobiDB-lite"/>
    </source>
</evidence>
<dbReference type="InterPro" id="IPR001680">
    <property type="entry name" value="WD40_rpt"/>
</dbReference>
<evidence type="ECO:0000256" key="2">
    <source>
        <dbReference type="ARBA" id="ARBA00004397"/>
    </source>
</evidence>
<dbReference type="GO" id="GO:0090110">
    <property type="term" value="P:COPII-coated vesicle cargo loading"/>
    <property type="evidence" value="ECO:0007669"/>
    <property type="project" value="TreeGrafter"/>
</dbReference>
<evidence type="ECO:0000256" key="10">
    <source>
        <dbReference type="ARBA" id="ARBA00022892"/>
    </source>
</evidence>
<dbReference type="InParanoid" id="A0A4S2MZP8"/>
<dbReference type="OrthoDB" id="542917at2759"/>
<evidence type="ECO:0000256" key="4">
    <source>
        <dbReference type="ARBA" id="ARBA00013507"/>
    </source>
</evidence>
<dbReference type="STRING" id="341454.A0A4S2MZP8"/>
<evidence type="ECO:0000256" key="3">
    <source>
        <dbReference type="ARBA" id="ARBA00009358"/>
    </source>
</evidence>
<dbReference type="InterPro" id="IPR040251">
    <property type="entry name" value="SEC31-like"/>
</dbReference>
<keyword evidence="10" id="KW-0931">ER-Golgi transport</keyword>
<comment type="similarity">
    <text evidence="3">Belongs to the WD repeat SEC31 family.</text>
</comment>
<evidence type="ECO:0000256" key="1">
    <source>
        <dbReference type="ARBA" id="ARBA00004299"/>
    </source>
</evidence>
<feature type="repeat" description="WD" evidence="13">
    <location>
        <begin position="237"/>
        <end position="279"/>
    </location>
</feature>
<dbReference type="InterPro" id="IPR036322">
    <property type="entry name" value="WD40_repeat_dom_sf"/>
</dbReference>
<dbReference type="SMART" id="SM00320">
    <property type="entry name" value="WD40"/>
    <property type="match status" value="5"/>
</dbReference>
<protein>
    <recommendedName>
        <fullName evidence="5">Protein transport protein SEC31</fullName>
    </recommendedName>
    <alternativeName>
        <fullName evidence="4">Protein transport protein sec31</fullName>
    </alternativeName>
</protein>
<evidence type="ECO:0000256" key="6">
    <source>
        <dbReference type="ARBA" id="ARBA00022448"/>
    </source>
</evidence>
<dbReference type="EMBL" id="ML220116">
    <property type="protein sequence ID" value="TGZ82197.1"/>
    <property type="molecule type" value="Genomic_DNA"/>
</dbReference>
<evidence type="ECO:0000256" key="12">
    <source>
        <dbReference type="ARBA" id="ARBA00025471"/>
    </source>
</evidence>
<feature type="compositionally biased region" description="Pro residues" evidence="14">
    <location>
        <begin position="947"/>
        <end position="962"/>
    </location>
</feature>
<proteinExistence type="inferred from homology"/>
<keyword evidence="16" id="KW-1185">Reference proteome</keyword>
<sequence length="1205" mass="130278">MAKVRDIQRTAAFAWAPDASSFIATGTQAGAVSADFSDNTQLELWDLDLAGDPQAELSPITAVNTDSRFYDIAWGGVTKERPRGIIAGGLENGNALISQTKEHNGAIKALQFNHFSPNILATAGVQGELHIWNLENMQNTFRLGNKAARADDFDCLDWNKKVPHIVVTGGNGGFLTVWDVKQKRESLTLNNWGRKPASAVVWHPEQQTKLITAVPDDNEPVILVWDLKNSNAPERILRGHNGGVLSLSWCKQDPDLLLSCGKDNRTICWNPNTGEMLGEFPVVTNWTFKTSFNPRNPSYSATSSYDGKIVVRSLQNTNPTTTADASQSADADDFFSQASNAQASSFTLKQSPRWLKRPAGATFGFGGKLVSFSNPGAKQNIVKLSTVNLDSGVTAATEHFEKAVQEGNLVSICDEKAENAKTDEEKSEWKLLRALFENDTKAKVIEYLGFKAEDITPAEPATPSEEKEVDAGAVDDAASKSHRLSTFFGAAGDDSDNFLADLSIQSSQTARTNNPFKIYTGEESDAERDITKALVLGRFDKAVDVALAEDRMTDALMLAICGGEKCIERVKAAYFTKMAKGPNYLRLLASITGKNLWDVVHNADLSNWQEVMVALCTYAEDKEFGDLCETLGDRLEEEYRLDDNKELRRHASLCYLAGSKLHKVINIWITELHESEQAGLQESSDDSTFSVHARSLQQFIEKVTVFRQATKFVDEDKNAPSGWKLSALYEKYNEYADVVAAHGQLSIAEKYLDLLPKDYPAASAARERIRQATQKVSTSTTTAQARKTHPLTQPYGRAPVGVPAPGPQIPSQTGPYQPIQPVQPTQPTQPTPAQNSYQHRQSYAPPNPSQGYSSASPYAQNTMQPQTSGNYGAYNKVGYTPGISAQPTRPPFVPPPPKPSTGTANWNDTPEVVRPQRRPPSAAPVPSTSPFPGAPPAQSPQQTAPWGAPPPKATPPPPPKGALPPNRAQSPAIKPQSPGFSAPSYGAPPTQPNPYAPPPQAPPATGRYTPQPTAPAIGSPASPGATRPLGQGIPPPPQGTFAGRTGPPPSGPQYAPPPQFNQASAPSPYAPVVAPNPYAPPPTAQGAPNPYAPPPPGPHAPPMARPGSQQAAAPPPKPATPPPPPQPKHPKGDRTHIPSQYMPIFEILSSEMEKVKARAPPAFARQVQDTEKRLNILFDHLNNEEVLSEGTLEQMMTLSRGKLMT</sequence>
<name>A0A4S2MZP8_9PEZI</name>
<dbReference type="GO" id="GO:0005198">
    <property type="term" value="F:structural molecule activity"/>
    <property type="evidence" value="ECO:0007669"/>
    <property type="project" value="TreeGrafter"/>
</dbReference>